<dbReference type="InterPro" id="IPR029026">
    <property type="entry name" value="tRNA_m1G_MTases_N"/>
</dbReference>
<dbReference type="Gene3D" id="3.40.1280.10">
    <property type="match status" value="1"/>
</dbReference>
<keyword evidence="1 6" id="KW-0963">Cytoplasm</keyword>
<keyword evidence="4 6" id="KW-0949">S-adenosyl-L-methionine</keyword>
<gene>
    <name evidence="6" type="primary">trmL</name>
    <name evidence="9" type="ORF">SAMN02745213_01949</name>
</gene>
<evidence type="ECO:0000313" key="9">
    <source>
        <dbReference type="EMBL" id="SKA67427.1"/>
    </source>
</evidence>
<reference evidence="10" key="1">
    <citation type="submission" date="2017-02" db="EMBL/GenBank/DDBJ databases">
        <authorList>
            <person name="Varghese N."/>
            <person name="Submissions S."/>
        </authorList>
    </citation>
    <scope>NUCLEOTIDE SEQUENCE [LARGE SCALE GENOMIC DNA]</scope>
    <source>
        <strain evidence="10">DSM 3072</strain>
    </source>
</reference>
<keyword evidence="3 6" id="KW-0808">Transferase</keyword>
<dbReference type="GO" id="GO:0003723">
    <property type="term" value="F:RNA binding"/>
    <property type="evidence" value="ECO:0007669"/>
    <property type="project" value="InterPro"/>
</dbReference>
<evidence type="ECO:0000256" key="6">
    <source>
        <dbReference type="HAMAP-Rule" id="MF_01885"/>
    </source>
</evidence>
<dbReference type="AlphaFoldDB" id="A0A1T4VR58"/>
<comment type="function">
    <text evidence="6">Methylates the ribose at the nucleotide 34 wobble position in the two leucyl isoacceptors tRNA(Leu)(CmAA) and tRNA(Leu)(cmnm5UmAA). Catalyzes the methyl transfer from S-adenosyl-L-methionine to the 2'-OH of the wobble nucleotide.</text>
</comment>
<dbReference type="GO" id="GO:0141098">
    <property type="term" value="F:tRNA (cytidine(34)-2'-O)-methyltransferase activity"/>
    <property type="evidence" value="ECO:0007669"/>
    <property type="project" value="RHEA"/>
</dbReference>
<dbReference type="GO" id="GO:0002130">
    <property type="term" value="P:wobble position ribose methylation"/>
    <property type="evidence" value="ECO:0007669"/>
    <property type="project" value="TreeGrafter"/>
</dbReference>
<organism evidence="9 10">
    <name type="scientific">Succinivibrio dextrinosolvens DSM 3072</name>
    <dbReference type="NCBI Taxonomy" id="1123324"/>
    <lineage>
        <taxon>Bacteria</taxon>
        <taxon>Pseudomonadati</taxon>
        <taxon>Pseudomonadota</taxon>
        <taxon>Gammaproteobacteria</taxon>
        <taxon>Aeromonadales</taxon>
        <taxon>Succinivibrionaceae</taxon>
        <taxon>Succinivibrio</taxon>
    </lineage>
</organism>
<keyword evidence="5 6" id="KW-0819">tRNA processing</keyword>
<accession>A0A1T4VR58</accession>
<comment type="caution">
    <text evidence="6">Lacks conserved residue(s) required for the propagation of feature annotation.</text>
</comment>
<dbReference type="PANTHER" id="PTHR42971:SF1">
    <property type="entry name" value="TRNA (CYTIDINE(34)-2'-O)-METHYLTRANSFERASE"/>
    <property type="match status" value="1"/>
</dbReference>
<feature type="binding site" evidence="6 7">
    <location>
        <position position="122"/>
    </location>
    <ligand>
        <name>S-adenosyl-L-methionine</name>
        <dbReference type="ChEBI" id="CHEBI:59789"/>
    </ligand>
</feature>
<dbReference type="PANTHER" id="PTHR42971">
    <property type="entry name" value="TRNA (CYTIDINE(34)-2'-O)-METHYLTRANSFERASE"/>
    <property type="match status" value="1"/>
</dbReference>
<dbReference type="InterPro" id="IPR016914">
    <property type="entry name" value="TrmL"/>
</dbReference>
<sequence length="155" mass="17563">MINIVLYQPEMPGNAGNIIRLAVNCGAKLHFIGPLGFYLDNERLMRAGLDYHELCNLTVHVNFQTFMETQKPKRLIASTSKAHLSHVDFKFQDGDYVIFGREKEGLADEVYNVVPQEHRIKIPMAPNSRCLNLSNSVAVVAYEAWRQLGFENALV</sequence>
<feature type="domain" description="tRNA/rRNA methyltransferase SpoU type" evidence="8">
    <location>
        <begin position="2"/>
        <end position="142"/>
    </location>
</feature>
<evidence type="ECO:0000256" key="2">
    <source>
        <dbReference type="ARBA" id="ARBA00022603"/>
    </source>
</evidence>
<evidence type="ECO:0000256" key="5">
    <source>
        <dbReference type="ARBA" id="ARBA00022694"/>
    </source>
</evidence>
<dbReference type="HAMAP" id="MF_01885">
    <property type="entry name" value="tRNA_methyltr_TrmL"/>
    <property type="match status" value="1"/>
</dbReference>
<dbReference type="GO" id="GO:0042802">
    <property type="term" value="F:identical protein binding"/>
    <property type="evidence" value="ECO:0007669"/>
    <property type="project" value="UniProtKB-ARBA"/>
</dbReference>
<dbReference type="EMBL" id="FUXX01000042">
    <property type="protein sequence ID" value="SKA67427.1"/>
    <property type="molecule type" value="Genomic_DNA"/>
</dbReference>
<comment type="subcellular location">
    <subcellularLocation>
        <location evidence="6">Cytoplasm</location>
    </subcellularLocation>
</comment>
<dbReference type="InterPro" id="IPR001537">
    <property type="entry name" value="SpoU_MeTrfase"/>
</dbReference>
<dbReference type="PIRSF" id="PIRSF029256">
    <property type="entry name" value="SpoU_TrmH_prd"/>
    <property type="match status" value="1"/>
</dbReference>
<keyword evidence="10" id="KW-1185">Reference proteome</keyword>
<dbReference type="CDD" id="cd18094">
    <property type="entry name" value="SpoU-like_TrmL"/>
    <property type="match status" value="1"/>
</dbReference>
<evidence type="ECO:0000256" key="3">
    <source>
        <dbReference type="ARBA" id="ARBA00022679"/>
    </source>
</evidence>
<evidence type="ECO:0000256" key="7">
    <source>
        <dbReference type="PIRSR" id="PIRSR029256-1"/>
    </source>
</evidence>
<keyword evidence="2 6" id="KW-0489">Methyltransferase</keyword>
<dbReference type="Pfam" id="PF00588">
    <property type="entry name" value="SpoU_methylase"/>
    <property type="match status" value="1"/>
</dbReference>
<comment type="catalytic activity">
    <reaction evidence="6">
        <text>cytidine(34) in tRNA + S-adenosyl-L-methionine = 2'-O-methylcytidine(34) in tRNA + S-adenosyl-L-homocysteine + H(+)</text>
        <dbReference type="Rhea" id="RHEA:43084"/>
        <dbReference type="Rhea" id="RHEA-COMP:10331"/>
        <dbReference type="Rhea" id="RHEA-COMP:10332"/>
        <dbReference type="ChEBI" id="CHEBI:15378"/>
        <dbReference type="ChEBI" id="CHEBI:57856"/>
        <dbReference type="ChEBI" id="CHEBI:59789"/>
        <dbReference type="ChEBI" id="CHEBI:74495"/>
        <dbReference type="ChEBI" id="CHEBI:82748"/>
        <dbReference type="EC" id="2.1.1.207"/>
    </reaction>
</comment>
<dbReference type="FunFam" id="3.40.1280.10:FF:000002">
    <property type="entry name" value="Peptidylprolyl isomerase"/>
    <property type="match status" value="1"/>
</dbReference>
<dbReference type="GO" id="GO:0141102">
    <property type="term" value="F:tRNA (5-carboxymethylaminomethyluridine(34)-2'-O)-methyltransferase activity"/>
    <property type="evidence" value="ECO:0007669"/>
    <property type="project" value="RHEA"/>
</dbReference>
<evidence type="ECO:0000256" key="1">
    <source>
        <dbReference type="ARBA" id="ARBA00022490"/>
    </source>
</evidence>
<evidence type="ECO:0000256" key="4">
    <source>
        <dbReference type="ARBA" id="ARBA00022691"/>
    </source>
</evidence>
<feature type="binding site" evidence="6 7">
    <location>
        <position position="100"/>
    </location>
    <ligand>
        <name>S-adenosyl-L-methionine</name>
        <dbReference type="ChEBI" id="CHEBI:59789"/>
    </ligand>
</feature>
<protein>
    <recommendedName>
        <fullName evidence="6">tRNA (cytidine(34)-2'-O)-methyltransferase</fullName>
        <ecNumber evidence="6">2.1.1.207</ecNumber>
    </recommendedName>
    <alternativeName>
        <fullName evidence="6">tRNA (cytidine/uridine-2'-O-)-methyltransferase TrmL</fullName>
    </alternativeName>
</protein>
<comment type="similarity">
    <text evidence="6">Belongs to the class IV-like SAM-binding methyltransferase superfamily. RNA methyltransferase TrmH family. TrmL subfamily.</text>
</comment>
<name>A0A1T4VR58_9GAMM</name>
<dbReference type="InterPro" id="IPR029028">
    <property type="entry name" value="Alpha/beta_knot_MTases"/>
</dbReference>
<comment type="subunit">
    <text evidence="6">Homodimer.</text>
</comment>
<dbReference type="GO" id="GO:0005737">
    <property type="term" value="C:cytoplasm"/>
    <property type="evidence" value="ECO:0007669"/>
    <property type="project" value="UniProtKB-SubCell"/>
</dbReference>
<dbReference type="RefSeq" id="WP_031490811.1">
    <property type="nucleotide sequence ID" value="NZ_FUXX01000042.1"/>
</dbReference>
<evidence type="ECO:0000259" key="8">
    <source>
        <dbReference type="Pfam" id="PF00588"/>
    </source>
</evidence>
<comment type="catalytic activity">
    <reaction evidence="6">
        <text>5-carboxymethylaminomethyluridine(34) in tRNA(Leu) + S-adenosyl-L-methionine = 5-carboxymethylaminomethyl-2'-O-methyluridine(34) in tRNA(Leu) + S-adenosyl-L-homocysteine + H(+)</text>
        <dbReference type="Rhea" id="RHEA:43088"/>
        <dbReference type="Rhea" id="RHEA-COMP:10333"/>
        <dbReference type="Rhea" id="RHEA-COMP:10334"/>
        <dbReference type="ChEBI" id="CHEBI:15378"/>
        <dbReference type="ChEBI" id="CHEBI:57856"/>
        <dbReference type="ChEBI" id="CHEBI:59789"/>
        <dbReference type="ChEBI" id="CHEBI:74508"/>
        <dbReference type="ChEBI" id="CHEBI:74511"/>
        <dbReference type="EC" id="2.1.1.207"/>
    </reaction>
</comment>
<evidence type="ECO:0000313" key="10">
    <source>
        <dbReference type="Proteomes" id="UP000242432"/>
    </source>
</evidence>
<dbReference type="EC" id="2.1.1.207" evidence="6"/>
<dbReference type="STRING" id="83771.SAMN02910357_01219"/>
<dbReference type="SUPFAM" id="SSF75217">
    <property type="entry name" value="alpha/beta knot"/>
    <property type="match status" value="1"/>
</dbReference>
<proteinExistence type="inferred from homology"/>
<dbReference type="Proteomes" id="UP000242432">
    <property type="component" value="Unassembled WGS sequence"/>
</dbReference>